<keyword evidence="2" id="KW-0808">Transferase</keyword>
<evidence type="ECO:0000259" key="3">
    <source>
        <dbReference type="Pfam" id="PF13579"/>
    </source>
</evidence>
<dbReference type="EMBL" id="BQKC01000001">
    <property type="protein sequence ID" value="GJM55062.1"/>
    <property type="molecule type" value="Genomic_DNA"/>
</dbReference>
<evidence type="ECO:0000256" key="2">
    <source>
        <dbReference type="ARBA" id="ARBA00022679"/>
    </source>
</evidence>
<sequence length="428" mass="46629">MSENIRSESSNSEMTDRRLKIIYFTQFYSPEPIAAAFRATEHAELWAAEDNDVTVFTSWPNYPTGRLFDGYEIERLGEEEVGGVRVLRSGSSLRPNTSLLKRVHSGLSLIVNGLRNLRRHSSVGSDYDVCLVTCGTVFFAWLGVHWARRNGIPFVVEFRDLTWRQLMATGFSEDDFKVRAVRRLELSLCEGAARVVVLTEGFRRDLVAEGVPASSIEVVPNGADIVDCHHSFRSPLRLGYFGTIGLSQDVPRTLRYASALAAERLVASYTVVGNGAARDEAVSASSSCPDGLVTFLGGMPKDDLESLYASVDMTVVSLRKDSAFEGTVPSKIFQSLARGVPVLYIGPKGDAAEIVKASGGGVALCGDEEADLSDLKAFVSQHDILDVLAKMSASAVSYMGAYYTRAIMANRLLAVLKGVADQNKENKS</sequence>
<name>A0AAV5B1F0_9ACTN</name>
<dbReference type="InterPro" id="IPR028098">
    <property type="entry name" value="Glyco_trans_4-like_N"/>
</dbReference>
<evidence type="ECO:0000313" key="5">
    <source>
        <dbReference type="Proteomes" id="UP001055025"/>
    </source>
</evidence>
<dbReference type="Proteomes" id="UP001055025">
    <property type="component" value="Unassembled WGS sequence"/>
</dbReference>
<accession>A0AAV5B1F0</accession>
<dbReference type="GO" id="GO:0016758">
    <property type="term" value="F:hexosyltransferase activity"/>
    <property type="evidence" value="ECO:0007669"/>
    <property type="project" value="TreeGrafter"/>
</dbReference>
<dbReference type="RefSeq" id="WP_265590681.1">
    <property type="nucleotide sequence ID" value="NZ_BQKC01000001.1"/>
</dbReference>
<dbReference type="GO" id="GO:1901137">
    <property type="term" value="P:carbohydrate derivative biosynthetic process"/>
    <property type="evidence" value="ECO:0007669"/>
    <property type="project" value="UniProtKB-ARBA"/>
</dbReference>
<keyword evidence="5" id="KW-1185">Reference proteome</keyword>
<evidence type="ECO:0000256" key="1">
    <source>
        <dbReference type="ARBA" id="ARBA00022676"/>
    </source>
</evidence>
<dbReference type="InterPro" id="IPR050194">
    <property type="entry name" value="Glycosyltransferase_grp1"/>
</dbReference>
<gene>
    <name evidence="4" type="ORF">ATOP_07170</name>
</gene>
<comment type="caution">
    <text evidence="4">The sequence shown here is derived from an EMBL/GenBank/DDBJ whole genome shotgun (WGS) entry which is preliminary data.</text>
</comment>
<dbReference type="AlphaFoldDB" id="A0AAV5B1F0"/>
<organism evidence="4 5">
    <name type="scientific">Granulimonas faecalis</name>
    <dbReference type="NCBI Taxonomy" id="2894155"/>
    <lineage>
        <taxon>Bacteria</taxon>
        <taxon>Bacillati</taxon>
        <taxon>Actinomycetota</taxon>
        <taxon>Coriobacteriia</taxon>
        <taxon>Coriobacteriales</taxon>
        <taxon>Kribbibacteriaceae</taxon>
        <taxon>Granulimonas</taxon>
    </lineage>
</organism>
<protein>
    <submittedName>
        <fullName evidence="4">Glycosyltransferase WbuB</fullName>
    </submittedName>
</protein>
<proteinExistence type="predicted"/>
<keyword evidence="1" id="KW-0328">Glycosyltransferase</keyword>
<dbReference type="PANTHER" id="PTHR45947">
    <property type="entry name" value="SULFOQUINOVOSYL TRANSFERASE SQD2"/>
    <property type="match status" value="1"/>
</dbReference>
<dbReference type="Pfam" id="PF13692">
    <property type="entry name" value="Glyco_trans_1_4"/>
    <property type="match status" value="1"/>
</dbReference>
<evidence type="ECO:0000313" key="4">
    <source>
        <dbReference type="EMBL" id="GJM55062.1"/>
    </source>
</evidence>
<reference evidence="4" key="1">
    <citation type="journal article" date="2022" name="Int. J. Syst. Evol. Microbiol.">
        <title>Granulimonas faecalis gen. nov., sp. nov., and Leptogranulimonas caecicola gen. nov., sp. nov., novel lactate-producing Atopobiaceae bacteria isolated from mouse intestines, and an emended description of the family Atopobiaceae.</title>
        <authorList>
            <person name="Morinaga K."/>
            <person name="Kusada H."/>
            <person name="Sakamoto S."/>
            <person name="Murakami T."/>
            <person name="Toyoda A."/>
            <person name="Mori H."/>
            <person name="Meng X.Y."/>
            <person name="Takashino M."/>
            <person name="Murotomi K."/>
            <person name="Tamaki H."/>
        </authorList>
    </citation>
    <scope>NUCLEOTIDE SEQUENCE</scope>
    <source>
        <strain evidence="4">OPF53</strain>
    </source>
</reference>
<dbReference type="Pfam" id="PF13579">
    <property type="entry name" value="Glyco_trans_4_4"/>
    <property type="match status" value="1"/>
</dbReference>
<dbReference type="PANTHER" id="PTHR45947:SF3">
    <property type="entry name" value="SULFOQUINOVOSYL TRANSFERASE SQD2"/>
    <property type="match status" value="1"/>
</dbReference>
<dbReference type="Gene3D" id="3.40.50.2000">
    <property type="entry name" value="Glycogen Phosphorylase B"/>
    <property type="match status" value="2"/>
</dbReference>
<feature type="domain" description="Glycosyltransferase subfamily 4-like N-terminal" evidence="3">
    <location>
        <begin position="38"/>
        <end position="222"/>
    </location>
</feature>
<dbReference type="CDD" id="cd03794">
    <property type="entry name" value="GT4_WbuB-like"/>
    <property type="match status" value="1"/>
</dbReference>
<dbReference type="SUPFAM" id="SSF53756">
    <property type="entry name" value="UDP-Glycosyltransferase/glycogen phosphorylase"/>
    <property type="match status" value="1"/>
</dbReference>